<feature type="region of interest" description="Disordered" evidence="1">
    <location>
        <begin position="1"/>
        <end position="77"/>
    </location>
</feature>
<dbReference type="Proteomes" id="UP000053105">
    <property type="component" value="Unassembled WGS sequence"/>
</dbReference>
<proteinExistence type="predicted"/>
<evidence type="ECO:0000256" key="1">
    <source>
        <dbReference type="SAM" id="MobiDB-lite"/>
    </source>
</evidence>
<organism evidence="2 3">
    <name type="scientific">Melipona quadrifasciata</name>
    <dbReference type="NCBI Taxonomy" id="166423"/>
    <lineage>
        <taxon>Eukaryota</taxon>
        <taxon>Metazoa</taxon>
        <taxon>Ecdysozoa</taxon>
        <taxon>Arthropoda</taxon>
        <taxon>Hexapoda</taxon>
        <taxon>Insecta</taxon>
        <taxon>Pterygota</taxon>
        <taxon>Neoptera</taxon>
        <taxon>Endopterygota</taxon>
        <taxon>Hymenoptera</taxon>
        <taxon>Apocrita</taxon>
        <taxon>Aculeata</taxon>
        <taxon>Apoidea</taxon>
        <taxon>Anthophila</taxon>
        <taxon>Apidae</taxon>
        <taxon>Melipona</taxon>
    </lineage>
</organism>
<reference evidence="2 3" key="1">
    <citation type="submission" date="2015-07" db="EMBL/GenBank/DDBJ databases">
        <title>The genome of Melipona quadrifasciata.</title>
        <authorList>
            <person name="Pan H."/>
            <person name="Kapheim K."/>
        </authorList>
    </citation>
    <scope>NUCLEOTIDE SEQUENCE [LARGE SCALE GENOMIC DNA]</scope>
    <source>
        <strain evidence="2">0111107301</strain>
        <tissue evidence="2">Whole body</tissue>
    </source>
</reference>
<name>A0A0M9A3P8_9HYME</name>
<keyword evidence="3" id="KW-1185">Reference proteome</keyword>
<sequence>MTAAWNEDGGRAKRRKGAKEGRRGPGIRARPRVWEDADYEAVIPRIRPECKTKKEQSPNFSSSQTQEKKKRTNQRQL</sequence>
<feature type="compositionally biased region" description="Basic residues" evidence="1">
    <location>
        <begin position="68"/>
        <end position="77"/>
    </location>
</feature>
<dbReference type="EMBL" id="KQ435746">
    <property type="protein sequence ID" value="KOX76577.1"/>
    <property type="molecule type" value="Genomic_DNA"/>
</dbReference>
<evidence type="ECO:0000313" key="3">
    <source>
        <dbReference type="Proteomes" id="UP000053105"/>
    </source>
</evidence>
<accession>A0A0M9A3P8</accession>
<dbReference type="AlphaFoldDB" id="A0A0M9A3P8"/>
<feature type="compositionally biased region" description="Basic and acidic residues" evidence="1">
    <location>
        <begin position="46"/>
        <end position="56"/>
    </location>
</feature>
<evidence type="ECO:0000313" key="2">
    <source>
        <dbReference type="EMBL" id="KOX76577.1"/>
    </source>
</evidence>
<gene>
    <name evidence="2" type="ORF">WN51_11783</name>
</gene>
<protein>
    <submittedName>
        <fullName evidence="2">Uncharacterized protein</fullName>
    </submittedName>
</protein>